<protein>
    <submittedName>
        <fullName evidence="1">Uncharacterized protein</fullName>
    </submittedName>
</protein>
<keyword evidence="2" id="KW-1185">Reference proteome</keyword>
<reference evidence="1 2" key="1">
    <citation type="submission" date="2023-07" db="EMBL/GenBank/DDBJ databases">
        <title>Sequencing the genomes of 1000 actinobacteria strains.</title>
        <authorList>
            <person name="Klenk H.-P."/>
        </authorList>
    </citation>
    <scope>NUCLEOTIDE SEQUENCE [LARGE SCALE GENOMIC DNA]</scope>
    <source>
        <strain evidence="1 2">DSM 102162</strain>
    </source>
</reference>
<comment type="caution">
    <text evidence="1">The sequence shown here is derived from an EMBL/GenBank/DDBJ whole genome shotgun (WGS) entry which is preliminary data.</text>
</comment>
<evidence type="ECO:0000313" key="2">
    <source>
        <dbReference type="Proteomes" id="UP001235966"/>
    </source>
</evidence>
<accession>A0ABT9NCQ9</accession>
<sequence>MDSDISPHSLDNTYQFIVLATDAGWLVFAKTVT</sequence>
<dbReference type="Proteomes" id="UP001235966">
    <property type="component" value="Unassembled WGS sequence"/>
</dbReference>
<evidence type="ECO:0000313" key="1">
    <source>
        <dbReference type="EMBL" id="MDP9801303.1"/>
    </source>
</evidence>
<gene>
    <name evidence="1" type="ORF">J2S49_001379</name>
</gene>
<proteinExistence type="predicted"/>
<organism evidence="1 2">
    <name type="scientific">Arcanobacterium wilhelmae</name>
    <dbReference type="NCBI Taxonomy" id="1803177"/>
    <lineage>
        <taxon>Bacteria</taxon>
        <taxon>Bacillati</taxon>
        <taxon>Actinomycetota</taxon>
        <taxon>Actinomycetes</taxon>
        <taxon>Actinomycetales</taxon>
        <taxon>Actinomycetaceae</taxon>
        <taxon>Arcanobacterium</taxon>
    </lineage>
</organism>
<dbReference type="EMBL" id="JAUSQW010000001">
    <property type="protein sequence ID" value="MDP9801303.1"/>
    <property type="molecule type" value="Genomic_DNA"/>
</dbReference>
<name>A0ABT9NCQ9_9ACTO</name>